<keyword evidence="2" id="KW-1185">Reference proteome</keyword>
<dbReference type="AlphaFoldDB" id="D7E2A8"/>
<protein>
    <recommendedName>
        <fullName evidence="3">Nicotinate phosphoribosyltransferase</fullName>
    </recommendedName>
</protein>
<dbReference type="eggNOG" id="ENOG5033A5R">
    <property type="taxonomic scope" value="Bacteria"/>
</dbReference>
<name>D7E2A8_NOSA0</name>
<reference evidence="1 2" key="1">
    <citation type="journal article" date="2010" name="PLoS ONE">
        <title>Genome erosion in a nitrogen-fixing vertically transmitted endosymbiotic multicellular cyanobacterium.</title>
        <authorList>
            <person name="Ran L."/>
            <person name="Larsson J."/>
            <person name="Vigil-Stenman T."/>
            <person name="Nylander J.A."/>
            <person name="Ininbergs K."/>
            <person name="Zheng W.W."/>
            <person name="Lapidus A."/>
            <person name="Lowry S."/>
            <person name="Haselkorn R."/>
            <person name="Bergman B."/>
        </authorList>
    </citation>
    <scope>NUCLEOTIDE SEQUENCE [LARGE SCALE GENOMIC DNA]</scope>
    <source>
        <strain evidence="1 2">0708</strain>
    </source>
</reference>
<proteinExistence type="predicted"/>
<gene>
    <name evidence="1" type="ordered locus">Aazo_3222</name>
</gene>
<dbReference type="OrthoDB" id="467239at2"/>
<evidence type="ECO:0008006" key="3">
    <source>
        <dbReference type="Google" id="ProtNLM"/>
    </source>
</evidence>
<sequence length="50" mass="5595">MGITKMLTSITQFLCEGFMRIFSPTDDAYPVIGFQPFTGDPYKKGKAASW</sequence>
<evidence type="ECO:0000313" key="1">
    <source>
        <dbReference type="EMBL" id="ADI64930.1"/>
    </source>
</evidence>
<accession>D7E2A8</accession>
<dbReference type="KEGG" id="naz:Aazo_3222"/>
<dbReference type="HOGENOM" id="CLU_207600_1_0_3"/>
<dbReference type="STRING" id="551115.Aazo_3222"/>
<dbReference type="RefSeq" id="WP_013191945.1">
    <property type="nucleotide sequence ID" value="NC_014248.1"/>
</dbReference>
<dbReference type="Proteomes" id="UP000001511">
    <property type="component" value="Chromosome"/>
</dbReference>
<evidence type="ECO:0000313" key="2">
    <source>
        <dbReference type="Proteomes" id="UP000001511"/>
    </source>
</evidence>
<dbReference type="EMBL" id="CP002059">
    <property type="protein sequence ID" value="ADI64930.1"/>
    <property type="molecule type" value="Genomic_DNA"/>
</dbReference>
<organism evidence="1 2">
    <name type="scientific">Nostoc azollae (strain 0708)</name>
    <name type="common">Anabaena azollae (strain 0708)</name>
    <dbReference type="NCBI Taxonomy" id="551115"/>
    <lineage>
        <taxon>Bacteria</taxon>
        <taxon>Bacillati</taxon>
        <taxon>Cyanobacteriota</taxon>
        <taxon>Cyanophyceae</taxon>
        <taxon>Nostocales</taxon>
        <taxon>Nostocaceae</taxon>
        <taxon>Trichormus</taxon>
    </lineage>
</organism>